<feature type="transmembrane region" description="Helical" evidence="3">
    <location>
        <begin position="6"/>
        <end position="28"/>
    </location>
</feature>
<reference evidence="5" key="1">
    <citation type="submission" date="2011-05" db="EMBL/GenBank/DDBJ databases">
        <authorList>
            <person name="Richards S.R."/>
            <person name="Qu J."/>
            <person name="Jiang H."/>
            <person name="Jhangiani S.N."/>
            <person name="Agravi P."/>
            <person name="Goodspeed R."/>
            <person name="Gross S."/>
            <person name="Mandapat C."/>
            <person name="Jackson L."/>
            <person name="Mathew T."/>
            <person name="Pu L."/>
            <person name="Thornton R."/>
            <person name="Saada N."/>
            <person name="Wilczek-Boney K.B."/>
            <person name="Lee S."/>
            <person name="Kovar C."/>
            <person name="Wu Y."/>
            <person name="Scherer S.E."/>
            <person name="Worley K.C."/>
            <person name="Muzny D.M."/>
            <person name="Gibbs R."/>
        </authorList>
    </citation>
    <scope>NUCLEOTIDE SEQUENCE</scope>
    <source>
        <strain evidence="5">Brora</strain>
    </source>
</reference>
<keyword evidence="5" id="KW-1185">Reference proteome</keyword>
<accession>T1J2M0</accession>
<dbReference type="STRING" id="126957.T1J2M0"/>
<keyword evidence="3" id="KW-0812">Transmembrane</keyword>
<dbReference type="PRINTS" id="PR00080">
    <property type="entry name" value="SDRFAMILY"/>
</dbReference>
<dbReference type="GO" id="GO:0016491">
    <property type="term" value="F:oxidoreductase activity"/>
    <property type="evidence" value="ECO:0007669"/>
    <property type="project" value="UniProtKB-KW"/>
</dbReference>
<keyword evidence="3" id="KW-1133">Transmembrane helix</keyword>
<sequence>MFLDYYVHLSLMVLTATFILIMAIRIYFRRAVVFKNDDRMDGKTVIITGANSGIGQACAMDLAKRGAKVILACRDRSRRDSAPFAVRSRTGNVNVRFMYLDLTSLDSIVEFVHQFTERETRLDILINNAAILCPKGHTMDGLDMTMGVNVFGHFLLTHLLLDIMKATSGGARIINLVSEAYKSAKLDMGCLDLAPEERNYSMYKVYCASKLALVLLTTEMAKRFYRDGITAYAADPGVVNTQLLRNWPGTMGKIYRGMSQLFFRSPEDSAHTIMYCALTKGLEKHTGKYFYNCRDYDIDIRPYGDDFCNLLYDKIATVLKSKNFYLSLDEYPEDD</sequence>
<dbReference type="PANTHER" id="PTHR43157:SF31">
    <property type="entry name" value="PHOSPHATIDYLINOSITOL-GLYCAN BIOSYNTHESIS CLASS F PROTEIN"/>
    <property type="match status" value="1"/>
</dbReference>
<dbReference type="Gene3D" id="3.40.50.720">
    <property type="entry name" value="NAD(P)-binding Rossmann-like Domain"/>
    <property type="match status" value="1"/>
</dbReference>
<dbReference type="HOGENOM" id="CLU_010194_44_5_1"/>
<evidence type="ECO:0000313" key="4">
    <source>
        <dbReference type="EnsemblMetazoa" id="SMAR007817-PA"/>
    </source>
</evidence>
<name>T1J2M0_STRMM</name>
<dbReference type="OMA" id="EYCDADA"/>
<dbReference type="PROSITE" id="PS00061">
    <property type="entry name" value="ADH_SHORT"/>
    <property type="match status" value="1"/>
</dbReference>
<evidence type="ECO:0000256" key="1">
    <source>
        <dbReference type="ARBA" id="ARBA00023002"/>
    </source>
</evidence>
<comment type="similarity">
    <text evidence="2">Belongs to the short-chain dehydrogenases/reductases (SDR) family.</text>
</comment>
<dbReference type="EnsemblMetazoa" id="SMAR007817-RA">
    <property type="protein sequence ID" value="SMAR007817-PA"/>
    <property type="gene ID" value="SMAR007817"/>
</dbReference>
<dbReference type="PhylomeDB" id="T1J2M0"/>
<dbReference type="PANTHER" id="PTHR43157">
    <property type="entry name" value="PHOSPHATIDYLINOSITOL-GLYCAN BIOSYNTHESIS CLASS F PROTEIN-RELATED"/>
    <property type="match status" value="1"/>
</dbReference>
<keyword evidence="1" id="KW-0560">Oxidoreductase</keyword>
<dbReference type="InterPro" id="IPR002347">
    <property type="entry name" value="SDR_fam"/>
</dbReference>
<protein>
    <recommendedName>
        <fullName evidence="6">Retinol dehydrogenase</fullName>
    </recommendedName>
</protein>
<evidence type="ECO:0008006" key="6">
    <source>
        <dbReference type="Google" id="ProtNLM"/>
    </source>
</evidence>
<dbReference type="AlphaFoldDB" id="T1J2M0"/>
<dbReference type="InterPro" id="IPR036291">
    <property type="entry name" value="NAD(P)-bd_dom_sf"/>
</dbReference>
<dbReference type="Pfam" id="PF00106">
    <property type="entry name" value="adh_short"/>
    <property type="match status" value="2"/>
</dbReference>
<evidence type="ECO:0000313" key="5">
    <source>
        <dbReference type="Proteomes" id="UP000014500"/>
    </source>
</evidence>
<reference evidence="4" key="2">
    <citation type="submission" date="2015-02" db="UniProtKB">
        <authorList>
            <consortium name="EnsemblMetazoa"/>
        </authorList>
    </citation>
    <scope>IDENTIFICATION</scope>
</reference>
<dbReference type="PRINTS" id="PR00081">
    <property type="entry name" value="GDHRDH"/>
</dbReference>
<dbReference type="SUPFAM" id="SSF51735">
    <property type="entry name" value="NAD(P)-binding Rossmann-fold domains"/>
    <property type="match status" value="1"/>
</dbReference>
<dbReference type="Proteomes" id="UP000014500">
    <property type="component" value="Unassembled WGS sequence"/>
</dbReference>
<dbReference type="EMBL" id="JH431806">
    <property type="status" value="NOT_ANNOTATED_CDS"/>
    <property type="molecule type" value="Genomic_DNA"/>
</dbReference>
<organism evidence="4 5">
    <name type="scientific">Strigamia maritima</name>
    <name type="common">European centipede</name>
    <name type="synonym">Geophilus maritimus</name>
    <dbReference type="NCBI Taxonomy" id="126957"/>
    <lineage>
        <taxon>Eukaryota</taxon>
        <taxon>Metazoa</taxon>
        <taxon>Ecdysozoa</taxon>
        <taxon>Arthropoda</taxon>
        <taxon>Myriapoda</taxon>
        <taxon>Chilopoda</taxon>
        <taxon>Pleurostigmophora</taxon>
        <taxon>Geophilomorpha</taxon>
        <taxon>Linotaeniidae</taxon>
        <taxon>Strigamia</taxon>
    </lineage>
</organism>
<evidence type="ECO:0000256" key="2">
    <source>
        <dbReference type="RuleBase" id="RU000363"/>
    </source>
</evidence>
<dbReference type="eggNOG" id="KOG1208">
    <property type="taxonomic scope" value="Eukaryota"/>
</dbReference>
<evidence type="ECO:0000256" key="3">
    <source>
        <dbReference type="SAM" id="Phobius"/>
    </source>
</evidence>
<dbReference type="CDD" id="cd05327">
    <property type="entry name" value="retinol-DH_like_SDR_c_like"/>
    <property type="match status" value="1"/>
</dbReference>
<keyword evidence="3" id="KW-0472">Membrane</keyword>
<proteinExistence type="inferred from homology"/>
<dbReference type="InterPro" id="IPR020904">
    <property type="entry name" value="Sc_DH/Rdtase_CS"/>
</dbReference>